<dbReference type="dictyBase" id="DDB_G0284143"/>
<sequence>MLLCQYADGNIKKDYLNFIYSRDYCYQDLIRDKKSNASEKQFKRNLIDFLHRNHNEEIQILKSKINKINDKDIKSFFQFVIVYFGSAHFSHSSGGCQTGYGTKRIIKIWEDLGCRVILVDEVYTSQV</sequence>
<dbReference type="SMR" id="Q54Q76"/>
<dbReference type="KEGG" id="ddi:DDB_G0284143"/>
<dbReference type="EMBL" id="AAFI02000063">
    <property type="protein sequence ID" value="EAL65412.1"/>
    <property type="molecule type" value="Genomic_DNA"/>
</dbReference>
<comment type="caution">
    <text evidence="1">The sequence shown here is derived from an EMBL/GenBank/DDBJ whole genome shotgun (WGS) entry which is preliminary data.</text>
</comment>
<keyword evidence="2" id="KW-1185">Reference proteome</keyword>
<dbReference type="RefSeq" id="XP_638721.1">
    <property type="nucleotide sequence ID" value="XM_633629.1"/>
</dbReference>
<dbReference type="PaxDb" id="44689-DDB0218569"/>
<name>Q54Q76_DICDI</name>
<dbReference type="VEuPathDB" id="AmoebaDB:DDB_G0284143"/>
<proteinExistence type="predicted"/>
<evidence type="ECO:0000313" key="2">
    <source>
        <dbReference type="Proteomes" id="UP000002195"/>
    </source>
</evidence>
<dbReference type="Proteomes" id="UP000002195">
    <property type="component" value="Unassembled WGS sequence"/>
</dbReference>
<dbReference type="HOGENOM" id="CLU_1974667_0_0_1"/>
<dbReference type="GeneID" id="8624391"/>
<protein>
    <submittedName>
        <fullName evidence="1">Uncharacterized protein</fullName>
    </submittedName>
</protein>
<dbReference type="AlphaFoldDB" id="Q54Q76"/>
<gene>
    <name evidence="1" type="ORF">DDB_G0284143</name>
</gene>
<reference evidence="1 2" key="1">
    <citation type="journal article" date="2005" name="Nature">
        <title>The genome of the social amoeba Dictyostelium discoideum.</title>
        <authorList>
            <consortium name="The Dictyostelium discoideum Sequencing Consortium"/>
            <person name="Eichinger L."/>
            <person name="Pachebat J.A."/>
            <person name="Glockner G."/>
            <person name="Rajandream M.A."/>
            <person name="Sucgang R."/>
            <person name="Berriman M."/>
            <person name="Song J."/>
            <person name="Olsen R."/>
            <person name="Szafranski K."/>
            <person name="Xu Q."/>
            <person name="Tunggal B."/>
            <person name="Kummerfeld S."/>
            <person name="Madera M."/>
            <person name="Konfortov B.A."/>
            <person name="Rivero F."/>
            <person name="Bankier A.T."/>
            <person name="Lehmann R."/>
            <person name="Hamlin N."/>
            <person name="Davies R."/>
            <person name="Gaudet P."/>
            <person name="Fey P."/>
            <person name="Pilcher K."/>
            <person name="Chen G."/>
            <person name="Saunders D."/>
            <person name="Sodergren E."/>
            <person name="Davis P."/>
            <person name="Kerhornou A."/>
            <person name="Nie X."/>
            <person name="Hall N."/>
            <person name="Anjard C."/>
            <person name="Hemphill L."/>
            <person name="Bason N."/>
            <person name="Farbrother P."/>
            <person name="Desany B."/>
            <person name="Just E."/>
            <person name="Morio T."/>
            <person name="Rost R."/>
            <person name="Churcher C."/>
            <person name="Cooper J."/>
            <person name="Haydock S."/>
            <person name="van Driessche N."/>
            <person name="Cronin A."/>
            <person name="Goodhead I."/>
            <person name="Muzny D."/>
            <person name="Mourier T."/>
            <person name="Pain A."/>
            <person name="Lu M."/>
            <person name="Harper D."/>
            <person name="Lindsay R."/>
            <person name="Hauser H."/>
            <person name="James K."/>
            <person name="Quiles M."/>
            <person name="Madan Babu M."/>
            <person name="Saito T."/>
            <person name="Buchrieser C."/>
            <person name="Wardroper A."/>
            <person name="Felder M."/>
            <person name="Thangavelu M."/>
            <person name="Johnson D."/>
            <person name="Knights A."/>
            <person name="Loulseged H."/>
            <person name="Mungall K."/>
            <person name="Oliver K."/>
            <person name="Price C."/>
            <person name="Quail M.A."/>
            <person name="Urushihara H."/>
            <person name="Hernandez J."/>
            <person name="Rabbinowitsch E."/>
            <person name="Steffen D."/>
            <person name="Sanders M."/>
            <person name="Ma J."/>
            <person name="Kohara Y."/>
            <person name="Sharp S."/>
            <person name="Simmonds M."/>
            <person name="Spiegler S."/>
            <person name="Tivey A."/>
            <person name="Sugano S."/>
            <person name="White B."/>
            <person name="Walker D."/>
            <person name="Woodward J."/>
            <person name="Winckler T."/>
            <person name="Tanaka Y."/>
            <person name="Shaulsky G."/>
            <person name="Schleicher M."/>
            <person name="Weinstock G."/>
            <person name="Rosenthal A."/>
            <person name="Cox E.C."/>
            <person name="Chisholm R.L."/>
            <person name="Gibbs R."/>
            <person name="Loomis W.F."/>
            <person name="Platzer M."/>
            <person name="Kay R.R."/>
            <person name="Williams J."/>
            <person name="Dear P.H."/>
            <person name="Noegel A.A."/>
            <person name="Barrell B."/>
            <person name="Kuspa A."/>
        </authorList>
    </citation>
    <scope>NUCLEOTIDE SEQUENCE [LARGE SCALE GENOMIC DNA]</scope>
    <source>
        <strain evidence="1 2">AX4</strain>
    </source>
</reference>
<accession>Q54Q76</accession>
<evidence type="ECO:0000313" key="1">
    <source>
        <dbReference type="EMBL" id="EAL65412.1"/>
    </source>
</evidence>
<organism evidence="1 2">
    <name type="scientific">Dictyostelium discoideum</name>
    <name type="common">Social amoeba</name>
    <dbReference type="NCBI Taxonomy" id="44689"/>
    <lineage>
        <taxon>Eukaryota</taxon>
        <taxon>Amoebozoa</taxon>
        <taxon>Evosea</taxon>
        <taxon>Eumycetozoa</taxon>
        <taxon>Dictyostelia</taxon>
        <taxon>Dictyosteliales</taxon>
        <taxon>Dictyosteliaceae</taxon>
        <taxon>Dictyostelium</taxon>
    </lineage>
</organism>
<dbReference type="InParanoid" id="Q54Q76"/>